<dbReference type="PANTHER" id="PTHR32071">
    <property type="entry name" value="TRANSCRIPTIONAL REGULATORY PROTEIN"/>
    <property type="match status" value="1"/>
</dbReference>
<evidence type="ECO:0000259" key="5">
    <source>
        <dbReference type="PROSITE" id="PS50045"/>
    </source>
</evidence>
<dbReference type="SUPFAM" id="SSF55781">
    <property type="entry name" value="GAF domain-like"/>
    <property type="match status" value="1"/>
</dbReference>
<keyword evidence="4" id="KW-0804">Transcription</keyword>
<keyword evidence="7" id="KW-1185">Reference proteome</keyword>
<evidence type="ECO:0000313" key="6">
    <source>
        <dbReference type="EMBL" id="OZI74245.1"/>
    </source>
</evidence>
<comment type="caution">
    <text evidence="6">The sequence shown here is derived from an EMBL/GenBank/DDBJ whole genome shotgun (WGS) entry which is preliminary data.</text>
</comment>
<dbReference type="InterPro" id="IPR027417">
    <property type="entry name" value="P-loop_NTPase"/>
</dbReference>
<dbReference type="InterPro" id="IPR009057">
    <property type="entry name" value="Homeodomain-like_sf"/>
</dbReference>
<evidence type="ECO:0000256" key="1">
    <source>
        <dbReference type="ARBA" id="ARBA00022741"/>
    </source>
</evidence>
<dbReference type="SUPFAM" id="SSF52540">
    <property type="entry name" value="P-loop containing nucleoside triphosphate hydrolases"/>
    <property type="match status" value="1"/>
</dbReference>
<keyword evidence="3" id="KW-0805">Transcription regulation</keyword>
<dbReference type="GO" id="GO:0005524">
    <property type="term" value="F:ATP binding"/>
    <property type="evidence" value="ECO:0007669"/>
    <property type="project" value="UniProtKB-KW"/>
</dbReference>
<reference evidence="7" key="1">
    <citation type="submission" date="2017-05" db="EMBL/GenBank/DDBJ databases">
        <title>Complete and WGS of Bordetella genogroups.</title>
        <authorList>
            <person name="Spilker T."/>
            <person name="Lipuma J."/>
        </authorList>
    </citation>
    <scope>NUCLEOTIDE SEQUENCE [LARGE SCALE GENOMIC DNA]</scope>
    <source>
        <strain evidence="7">AU6712</strain>
    </source>
</reference>
<gene>
    <name evidence="6" type="ORF">CAL22_07020</name>
</gene>
<dbReference type="Gene3D" id="3.30.450.40">
    <property type="match status" value="1"/>
</dbReference>
<dbReference type="Pfam" id="PF00158">
    <property type="entry name" value="Sigma54_activat"/>
    <property type="match status" value="1"/>
</dbReference>
<dbReference type="SUPFAM" id="SSF46689">
    <property type="entry name" value="Homeodomain-like"/>
    <property type="match status" value="1"/>
</dbReference>
<dbReference type="CDD" id="cd00009">
    <property type="entry name" value="AAA"/>
    <property type="match status" value="1"/>
</dbReference>
<dbReference type="Pfam" id="PF25601">
    <property type="entry name" value="AAA_lid_14"/>
    <property type="match status" value="1"/>
</dbReference>
<dbReference type="InterPro" id="IPR002197">
    <property type="entry name" value="HTH_Fis"/>
</dbReference>
<keyword evidence="1" id="KW-0547">Nucleotide-binding</keyword>
<feature type="domain" description="Sigma-54 factor interaction" evidence="5">
    <location>
        <begin position="320"/>
        <end position="549"/>
    </location>
</feature>
<dbReference type="RefSeq" id="WP_094811736.1">
    <property type="nucleotide sequence ID" value="NZ_NEVU01000002.1"/>
</dbReference>
<dbReference type="InterPro" id="IPR025943">
    <property type="entry name" value="Sigma_54_int_dom_ATP-bd_2"/>
</dbReference>
<dbReference type="OrthoDB" id="9761705at2"/>
<dbReference type="PROSITE" id="PS50045">
    <property type="entry name" value="SIGMA54_INTERACT_4"/>
    <property type="match status" value="1"/>
</dbReference>
<dbReference type="PANTHER" id="PTHR32071:SF77">
    <property type="entry name" value="TRANSCRIPTIONAL REGULATORY PROTEIN"/>
    <property type="match status" value="1"/>
</dbReference>
<dbReference type="InterPro" id="IPR029016">
    <property type="entry name" value="GAF-like_dom_sf"/>
</dbReference>
<dbReference type="InterPro" id="IPR025662">
    <property type="entry name" value="Sigma_54_int_dom_ATP-bd_1"/>
</dbReference>
<evidence type="ECO:0000256" key="2">
    <source>
        <dbReference type="ARBA" id="ARBA00022840"/>
    </source>
</evidence>
<organism evidence="6 7">
    <name type="scientific">Bordetella genomosp. 12</name>
    <dbReference type="NCBI Taxonomy" id="463035"/>
    <lineage>
        <taxon>Bacteria</taxon>
        <taxon>Pseudomonadati</taxon>
        <taxon>Pseudomonadota</taxon>
        <taxon>Betaproteobacteria</taxon>
        <taxon>Burkholderiales</taxon>
        <taxon>Alcaligenaceae</taxon>
        <taxon>Bordetella</taxon>
    </lineage>
</organism>
<name>A0A261VJJ4_9BORD</name>
<dbReference type="GO" id="GO:0006355">
    <property type="term" value="P:regulation of DNA-templated transcription"/>
    <property type="evidence" value="ECO:0007669"/>
    <property type="project" value="InterPro"/>
</dbReference>
<evidence type="ECO:0000256" key="4">
    <source>
        <dbReference type="ARBA" id="ARBA00023163"/>
    </source>
</evidence>
<evidence type="ECO:0000256" key="3">
    <source>
        <dbReference type="ARBA" id="ARBA00023015"/>
    </source>
</evidence>
<dbReference type="Gene3D" id="1.10.8.60">
    <property type="match status" value="1"/>
</dbReference>
<dbReference type="GO" id="GO:0043565">
    <property type="term" value="F:sequence-specific DNA binding"/>
    <property type="evidence" value="ECO:0007669"/>
    <property type="project" value="InterPro"/>
</dbReference>
<dbReference type="PROSITE" id="PS00675">
    <property type="entry name" value="SIGMA54_INTERACT_1"/>
    <property type="match status" value="1"/>
</dbReference>
<dbReference type="Pfam" id="PF02954">
    <property type="entry name" value="HTH_8"/>
    <property type="match status" value="1"/>
</dbReference>
<dbReference type="Proteomes" id="UP000216429">
    <property type="component" value="Unassembled WGS sequence"/>
</dbReference>
<keyword evidence="2" id="KW-0067">ATP-binding</keyword>
<protein>
    <recommendedName>
        <fullName evidence="5">Sigma-54 factor interaction domain-containing protein</fullName>
    </recommendedName>
</protein>
<dbReference type="EMBL" id="NEVU01000002">
    <property type="protein sequence ID" value="OZI74245.1"/>
    <property type="molecule type" value="Genomic_DNA"/>
</dbReference>
<dbReference type="AlphaFoldDB" id="A0A261VJJ4"/>
<dbReference type="FunFam" id="3.40.50.300:FF:000006">
    <property type="entry name" value="DNA-binding transcriptional regulator NtrC"/>
    <property type="match status" value="1"/>
</dbReference>
<dbReference type="Gene3D" id="1.10.10.60">
    <property type="entry name" value="Homeodomain-like"/>
    <property type="match status" value="1"/>
</dbReference>
<proteinExistence type="predicted"/>
<dbReference type="Gene3D" id="3.40.50.300">
    <property type="entry name" value="P-loop containing nucleotide triphosphate hydrolases"/>
    <property type="match status" value="1"/>
</dbReference>
<evidence type="ECO:0000313" key="7">
    <source>
        <dbReference type="Proteomes" id="UP000216429"/>
    </source>
</evidence>
<dbReference type="InterPro" id="IPR058031">
    <property type="entry name" value="AAA_lid_NorR"/>
</dbReference>
<accession>A0A261VJJ4</accession>
<dbReference type="SMART" id="SM00382">
    <property type="entry name" value="AAA"/>
    <property type="match status" value="1"/>
</dbReference>
<dbReference type="PROSITE" id="PS00676">
    <property type="entry name" value="SIGMA54_INTERACT_2"/>
    <property type="match status" value="1"/>
</dbReference>
<sequence>MSAHVQLLGRPAQPDPLIRDSWQRCYDSHGLEPDRVPEPDVLTQAEFGVVRAPAEELATLAQGELDRMLRQLGDHVHLLMLANPDGTLMVVRADSQLDALCRAALIQPGARFNESSQGTNGIGLCIQTLSPVSVVMEEHFAQRLTGLSCTVAPIFGHRGELAAVLNVTSLKPSNRTVHEIARKVVESSARRIENRSFDLRCAGRLVLRLSPTQDFCDPAGEGRIALDDSGRVLDATPAALQMLGADSAVFGQRLHGLDDVDGLIRSLRGPRPVIEPLTGLPLNVQLASTSSHAVRAAPLMPRARVRQADAAQEDRALQALAGSDPHTGEQLRIARRLYERGLPILLQGESGTGKTRLARALHDAGPRRGGQFVAINCAAIPAELIESELFGYRPGAFTGAAKHGARGRLLQADGGTLFLDEIGDMPLALQSRFLQVLSEKEFVPVGATEPVRVDFGLIAASFRDIAQMVQMQRFRADLHFRIQGAALSLSALRDRADLDELIAQAITSAAGQAGMDAPSLSAAARLALSRYHWPGNFRELLHVARYALALCDGQELGLDCLPAPLNTAVPHAACAPADPANPEAVLAALTRSDWNVSATAQALGISRSTLHRRMRAWRITRPT</sequence>
<dbReference type="PRINTS" id="PR01590">
    <property type="entry name" value="HTHFIS"/>
</dbReference>
<dbReference type="InterPro" id="IPR002078">
    <property type="entry name" value="Sigma_54_int"/>
</dbReference>
<dbReference type="InterPro" id="IPR003593">
    <property type="entry name" value="AAA+_ATPase"/>
</dbReference>